<dbReference type="NCBIfam" id="TIGR00801">
    <property type="entry name" value="ncs2"/>
    <property type="match status" value="1"/>
</dbReference>
<dbReference type="Proteomes" id="UP000215861">
    <property type="component" value="Unassembled WGS sequence"/>
</dbReference>
<organism evidence="10 11">
    <name type="scientific">Pseudomonas fragi</name>
    <dbReference type="NCBI Taxonomy" id="296"/>
    <lineage>
        <taxon>Bacteria</taxon>
        <taxon>Pseudomonadati</taxon>
        <taxon>Pseudomonadota</taxon>
        <taxon>Gammaproteobacteria</taxon>
        <taxon>Pseudomonadales</taxon>
        <taxon>Pseudomonadaceae</taxon>
        <taxon>Pseudomonas</taxon>
    </lineage>
</organism>
<feature type="transmembrane region" description="Helical" evidence="9">
    <location>
        <begin position="346"/>
        <end position="368"/>
    </location>
</feature>
<dbReference type="OrthoDB" id="9805749at2"/>
<comment type="caution">
    <text evidence="10">The sequence shown here is derived from an EMBL/GenBank/DDBJ whole genome shotgun (WGS) entry which is preliminary data.</text>
</comment>
<evidence type="ECO:0000256" key="3">
    <source>
        <dbReference type="ARBA" id="ARBA00022448"/>
    </source>
</evidence>
<keyword evidence="5 9" id="KW-0812">Transmembrane</keyword>
<comment type="subcellular location">
    <subcellularLocation>
        <location evidence="1">Cell membrane</location>
        <topology evidence="1">Multi-pass membrane protein</topology>
    </subcellularLocation>
</comment>
<dbReference type="EMBL" id="NQKQ01000013">
    <property type="protein sequence ID" value="PAA10780.1"/>
    <property type="molecule type" value="Genomic_DNA"/>
</dbReference>
<dbReference type="InterPro" id="IPR006043">
    <property type="entry name" value="NCS2"/>
</dbReference>
<evidence type="ECO:0000256" key="7">
    <source>
        <dbReference type="ARBA" id="ARBA00023136"/>
    </source>
</evidence>
<feature type="transmembrane region" description="Helical" evidence="9">
    <location>
        <begin position="47"/>
        <end position="69"/>
    </location>
</feature>
<dbReference type="RefSeq" id="WP_095037052.1">
    <property type="nucleotide sequence ID" value="NZ_NQKQ01000013.1"/>
</dbReference>
<dbReference type="InterPro" id="IPR006042">
    <property type="entry name" value="Xan_ur_permease"/>
</dbReference>
<accession>A0A267ADQ6</accession>
<dbReference type="PANTHER" id="PTHR42810">
    <property type="entry name" value="PURINE PERMEASE C1399.01C-RELATED"/>
    <property type="match status" value="1"/>
</dbReference>
<feature type="transmembrane region" description="Helical" evidence="9">
    <location>
        <begin position="135"/>
        <end position="159"/>
    </location>
</feature>
<evidence type="ECO:0000256" key="2">
    <source>
        <dbReference type="ARBA" id="ARBA00008821"/>
    </source>
</evidence>
<dbReference type="AlphaFoldDB" id="A0A267ADQ6"/>
<feature type="region of interest" description="Disordered" evidence="8">
    <location>
        <begin position="484"/>
        <end position="504"/>
    </location>
</feature>
<dbReference type="InterPro" id="IPR017588">
    <property type="entry name" value="UacT-like"/>
</dbReference>
<evidence type="ECO:0000256" key="5">
    <source>
        <dbReference type="ARBA" id="ARBA00022692"/>
    </source>
</evidence>
<feature type="transmembrane region" description="Helical" evidence="9">
    <location>
        <begin position="20"/>
        <end position="41"/>
    </location>
</feature>
<gene>
    <name evidence="10" type="ORF">CJU81_13580</name>
</gene>
<feature type="transmembrane region" description="Helical" evidence="9">
    <location>
        <begin position="244"/>
        <end position="272"/>
    </location>
</feature>
<dbReference type="PANTHER" id="PTHR42810:SF4">
    <property type="entry name" value="URIC ACID TRANSPORTER UACT"/>
    <property type="match status" value="1"/>
</dbReference>
<evidence type="ECO:0000256" key="1">
    <source>
        <dbReference type="ARBA" id="ARBA00004651"/>
    </source>
</evidence>
<name>A0A267ADQ6_PSEFR</name>
<dbReference type="GO" id="GO:0005886">
    <property type="term" value="C:plasma membrane"/>
    <property type="evidence" value="ECO:0007669"/>
    <property type="project" value="UniProtKB-SubCell"/>
</dbReference>
<sequence>MTSSASPRPEDENLGIGANLAYGLQHVLTMYGGIIAVPLIIGQAAGLSSADVGLLIAASLFAGGLATLLQTLGIPFFGCRLPLVQGVSFAGVSTMVAIIGGDGSGGLPVVFGAVIVASVIGLLITPLFSSITKYFPPLVTGIVITTIGLTLMPVTARWAMGGNSQSPDFGSMANIGLAAVTLVLVLLLSKLGSASISRLSILLAIVFGTLVATAVGMTDFSRVLEGPLVALPEVLHFGMPEFRLAAILSMLIVIIVTMVETSADIIAVGEIIETKVDAKRLGNGLRADMISSALAPLFGSFTQSAFAQNVGLVAVTGIKSRYVVATGGLILVTLGLLPVMGRLVAAVPTAVLGGAGLVLFGTVAASGIRTLAQVDYRNNMNLIIVATSIGFGMIPIAAPNFYQHFPTWFETIFHSGISSAAIMAILLNLLFNHLRAGNSDQQSVFVAASDRILRSRDISCLNDGDVFRDGKLFDCNGKEVPVVESDEYPEQAPALRKKSFEQEH</sequence>
<keyword evidence="7 9" id="KW-0472">Membrane</keyword>
<proteinExistence type="inferred from homology"/>
<feature type="transmembrane region" description="Helical" evidence="9">
    <location>
        <begin position="81"/>
        <end position="101"/>
    </location>
</feature>
<evidence type="ECO:0000313" key="11">
    <source>
        <dbReference type="Proteomes" id="UP000215861"/>
    </source>
</evidence>
<dbReference type="Pfam" id="PF00860">
    <property type="entry name" value="Xan_ur_permease"/>
    <property type="match status" value="1"/>
</dbReference>
<dbReference type="NCBIfam" id="TIGR03173">
    <property type="entry name" value="pbuX"/>
    <property type="match status" value="1"/>
</dbReference>
<comment type="similarity">
    <text evidence="2">Belongs to the nucleobase:cation symporter-2 (NCS2) (TC 2.A.40) family.</text>
</comment>
<evidence type="ECO:0000256" key="4">
    <source>
        <dbReference type="ARBA" id="ARBA00022475"/>
    </source>
</evidence>
<feature type="transmembrane region" description="Helical" evidence="9">
    <location>
        <begin position="380"/>
        <end position="399"/>
    </location>
</feature>
<feature type="transmembrane region" description="Helical" evidence="9">
    <location>
        <begin position="322"/>
        <end position="340"/>
    </location>
</feature>
<dbReference type="PROSITE" id="PS01116">
    <property type="entry name" value="XANTH_URACIL_PERMASE"/>
    <property type="match status" value="1"/>
</dbReference>
<dbReference type="NCBIfam" id="NF037981">
    <property type="entry name" value="NCS2_1"/>
    <property type="match status" value="1"/>
</dbReference>
<feature type="transmembrane region" description="Helical" evidence="9">
    <location>
        <begin position="201"/>
        <end position="224"/>
    </location>
</feature>
<feature type="transmembrane region" description="Helical" evidence="9">
    <location>
        <begin position="411"/>
        <end position="431"/>
    </location>
</feature>
<feature type="transmembrane region" description="Helical" evidence="9">
    <location>
        <begin position="171"/>
        <end position="189"/>
    </location>
</feature>
<evidence type="ECO:0000256" key="6">
    <source>
        <dbReference type="ARBA" id="ARBA00022989"/>
    </source>
</evidence>
<keyword evidence="4" id="KW-1003">Cell membrane</keyword>
<protein>
    <submittedName>
        <fullName evidence="10">Uracil permease</fullName>
    </submittedName>
</protein>
<dbReference type="GO" id="GO:0042907">
    <property type="term" value="F:xanthine transmembrane transporter activity"/>
    <property type="evidence" value="ECO:0007669"/>
    <property type="project" value="TreeGrafter"/>
</dbReference>
<reference evidence="10 11" key="1">
    <citation type="submission" date="2017-08" db="EMBL/GenBank/DDBJ databases">
        <title>Genomic and metabolic characterisation of spoilage-associated Pseudomonas species.</title>
        <authorList>
            <person name="Stanborough T."/>
            <person name="Fegan N."/>
            <person name="Powell S.M."/>
            <person name="Singh T."/>
            <person name="Tamplin M.L."/>
            <person name="Chandry P.S."/>
        </authorList>
    </citation>
    <scope>NUCLEOTIDE SEQUENCE [LARGE SCALE GENOMIC DNA]</scope>
    <source>
        <strain evidence="10 11">F1801</strain>
    </source>
</reference>
<evidence type="ECO:0000313" key="10">
    <source>
        <dbReference type="EMBL" id="PAA10780.1"/>
    </source>
</evidence>
<keyword evidence="6 9" id="KW-1133">Transmembrane helix</keyword>
<evidence type="ECO:0000256" key="8">
    <source>
        <dbReference type="SAM" id="MobiDB-lite"/>
    </source>
</evidence>
<evidence type="ECO:0000256" key="9">
    <source>
        <dbReference type="SAM" id="Phobius"/>
    </source>
</evidence>
<feature type="transmembrane region" description="Helical" evidence="9">
    <location>
        <begin position="107"/>
        <end position="128"/>
    </location>
</feature>
<keyword evidence="3" id="KW-0813">Transport</keyword>